<feature type="domain" description="Response regulatory" evidence="11">
    <location>
        <begin position="6"/>
        <end position="120"/>
    </location>
</feature>
<dbReference type="SMART" id="SM00091">
    <property type="entry name" value="PAS"/>
    <property type="match status" value="1"/>
</dbReference>
<dbReference type="InterPro" id="IPR036097">
    <property type="entry name" value="HisK_dim/P_sf"/>
</dbReference>
<dbReference type="CDD" id="cd00130">
    <property type="entry name" value="PAS"/>
    <property type="match status" value="1"/>
</dbReference>
<dbReference type="PROSITE" id="PS50109">
    <property type="entry name" value="HIS_KIN"/>
    <property type="match status" value="1"/>
</dbReference>
<keyword evidence="3 9" id="KW-0597">Phosphoprotein</keyword>
<dbReference type="FunFam" id="3.40.50.2300:FF:000018">
    <property type="entry name" value="DNA-binding transcriptional regulator NtrC"/>
    <property type="match status" value="1"/>
</dbReference>
<dbReference type="CDD" id="cd00156">
    <property type="entry name" value="REC"/>
    <property type="match status" value="1"/>
</dbReference>
<dbReference type="Pfam" id="PF00989">
    <property type="entry name" value="PAS"/>
    <property type="match status" value="1"/>
</dbReference>
<feature type="modified residue" description="4-aspartylphosphate" evidence="9">
    <location>
        <position position="55"/>
    </location>
</feature>
<dbReference type="InterPro" id="IPR005467">
    <property type="entry name" value="His_kinase_dom"/>
</dbReference>
<evidence type="ECO:0000259" key="11">
    <source>
        <dbReference type="PROSITE" id="PS50110"/>
    </source>
</evidence>
<dbReference type="SMART" id="SM00387">
    <property type="entry name" value="HATPase_c"/>
    <property type="match status" value="1"/>
</dbReference>
<feature type="domain" description="Response regulatory" evidence="11">
    <location>
        <begin position="531"/>
        <end position="647"/>
    </location>
</feature>
<dbReference type="AlphaFoldDB" id="A0A8J6NPM6"/>
<dbReference type="SUPFAM" id="SSF55785">
    <property type="entry name" value="PYP-like sensor domain (PAS domain)"/>
    <property type="match status" value="1"/>
</dbReference>
<evidence type="ECO:0000256" key="7">
    <source>
        <dbReference type="ARBA" id="ARBA00023015"/>
    </source>
</evidence>
<reference evidence="13 14" key="1">
    <citation type="submission" date="2020-08" db="EMBL/GenBank/DDBJ databases">
        <title>Bridging the membrane lipid divide: bacteria of the FCB group superphylum have the potential to synthesize archaeal ether lipids.</title>
        <authorList>
            <person name="Villanueva L."/>
            <person name="Von Meijenfeldt F.A.B."/>
            <person name="Westbye A.B."/>
            <person name="Yadav S."/>
            <person name="Hopmans E.C."/>
            <person name="Dutilh B.E."/>
            <person name="Sinninghe Damste J.S."/>
        </authorList>
    </citation>
    <scope>NUCLEOTIDE SEQUENCE [LARGE SCALE GENOMIC DNA]</scope>
    <source>
        <strain evidence="13">NIOZ-UU30</strain>
    </source>
</reference>
<accession>A0A8J6NPM6</accession>
<sequence length="650" mass="73226">MFPVPKILIVDDEPRMCDSLRILLSGQDYEVVTATSGHEALAFLSEDAFDIVLMDIVMPDMNGYQLMDHINSRRPDTFVIVITGHATLDSAVRALRKGAYDYLKKPFEYDELLKTVQNAINQKKLMSENAILNGKLAISEDRYRYLVQNSPDMIYTLDKHGNFTFVNSAAERLIGYKTNELIGKHYTSVIYDEDLEKARWFFNEKRTGDRTAAGVKIRLNVYNGNQNTGCEKKYRTVELKSTGMYDKPTAEKNTNYLGTHGVARDISDRLLLESQLQQAQKMEALGTLAGGIAHDFNNLLMGIEGNAALMLLDIDYSHPHYDKLKKIEQCVKNGADLTQQLLGFARSGKYQAKPTNLNDLVYRSSEMFGRTKKEIRIHTKFQPDLWTAEVDQVQIEQVLLNLYINAWQAMPMGGELFLQTENVTLDDLQVKPYGIHSGRYVKVAVTDTGTGMDKATLGKIFDPFFTTKEPGRGTGLGLASAYGIIKNHFGVINVYSEKGLGSTFQFYLPASEAKVIDKTESEKDILRGQETILIIDDEKMIIDVGKEIMENLGYEVLIAGCGKEAVEVYRYYQDKIAMVILDMIMPDMGGKETYDQLKALDADIKVLLASGYSLNGQAKEILAHGCDSFIQKPFNIRELSHKLREILDKK</sequence>
<dbReference type="InterPro" id="IPR011006">
    <property type="entry name" value="CheY-like_superfamily"/>
</dbReference>
<dbReference type="NCBIfam" id="TIGR00229">
    <property type="entry name" value="sensory_box"/>
    <property type="match status" value="1"/>
</dbReference>
<dbReference type="InterPro" id="IPR036890">
    <property type="entry name" value="HATPase_C_sf"/>
</dbReference>
<keyword evidence="5" id="KW-0418">Kinase</keyword>
<keyword evidence="7" id="KW-0805">Transcription regulation</keyword>
<evidence type="ECO:0000256" key="5">
    <source>
        <dbReference type="ARBA" id="ARBA00022777"/>
    </source>
</evidence>
<evidence type="ECO:0000259" key="10">
    <source>
        <dbReference type="PROSITE" id="PS50109"/>
    </source>
</evidence>
<dbReference type="GO" id="GO:0006355">
    <property type="term" value="P:regulation of DNA-templated transcription"/>
    <property type="evidence" value="ECO:0007669"/>
    <property type="project" value="InterPro"/>
</dbReference>
<dbReference type="InterPro" id="IPR003594">
    <property type="entry name" value="HATPase_dom"/>
</dbReference>
<feature type="modified residue" description="4-aspartylphosphate" evidence="9">
    <location>
        <position position="582"/>
    </location>
</feature>
<proteinExistence type="predicted"/>
<evidence type="ECO:0000256" key="9">
    <source>
        <dbReference type="PROSITE-ProRule" id="PRU00169"/>
    </source>
</evidence>
<dbReference type="PROSITE" id="PS50110">
    <property type="entry name" value="RESPONSE_REGULATORY"/>
    <property type="match status" value="2"/>
</dbReference>
<gene>
    <name evidence="13" type="ORF">H8E23_04430</name>
</gene>
<comment type="catalytic activity">
    <reaction evidence="1">
        <text>ATP + protein L-histidine = ADP + protein N-phospho-L-histidine.</text>
        <dbReference type="EC" id="2.7.13.3"/>
    </reaction>
</comment>
<evidence type="ECO:0000256" key="4">
    <source>
        <dbReference type="ARBA" id="ARBA00022679"/>
    </source>
</evidence>
<dbReference type="Gene3D" id="1.10.287.130">
    <property type="match status" value="1"/>
</dbReference>
<dbReference type="GO" id="GO:0009927">
    <property type="term" value="F:histidine phosphotransfer kinase activity"/>
    <property type="evidence" value="ECO:0007669"/>
    <property type="project" value="TreeGrafter"/>
</dbReference>
<dbReference type="InterPro" id="IPR000014">
    <property type="entry name" value="PAS"/>
</dbReference>
<dbReference type="Pfam" id="PF02518">
    <property type="entry name" value="HATPase_c"/>
    <property type="match status" value="1"/>
</dbReference>
<dbReference type="Gene3D" id="3.30.450.20">
    <property type="entry name" value="PAS domain"/>
    <property type="match status" value="1"/>
</dbReference>
<keyword evidence="4" id="KW-0808">Transferase</keyword>
<evidence type="ECO:0000256" key="2">
    <source>
        <dbReference type="ARBA" id="ARBA00012438"/>
    </source>
</evidence>
<evidence type="ECO:0000256" key="8">
    <source>
        <dbReference type="ARBA" id="ARBA00023163"/>
    </source>
</evidence>
<dbReference type="PROSITE" id="PS50112">
    <property type="entry name" value="PAS"/>
    <property type="match status" value="1"/>
</dbReference>
<dbReference type="GO" id="GO:0000155">
    <property type="term" value="F:phosphorelay sensor kinase activity"/>
    <property type="evidence" value="ECO:0007669"/>
    <property type="project" value="InterPro"/>
</dbReference>
<dbReference type="SUPFAM" id="SSF47384">
    <property type="entry name" value="Homodimeric domain of signal transducing histidine kinase"/>
    <property type="match status" value="1"/>
</dbReference>
<evidence type="ECO:0000259" key="12">
    <source>
        <dbReference type="PROSITE" id="PS50112"/>
    </source>
</evidence>
<evidence type="ECO:0000313" key="13">
    <source>
        <dbReference type="EMBL" id="MBC8360626.1"/>
    </source>
</evidence>
<dbReference type="InterPro" id="IPR035965">
    <property type="entry name" value="PAS-like_dom_sf"/>
</dbReference>
<dbReference type="GO" id="GO:0005886">
    <property type="term" value="C:plasma membrane"/>
    <property type="evidence" value="ECO:0007669"/>
    <property type="project" value="TreeGrafter"/>
</dbReference>
<evidence type="ECO:0000313" key="14">
    <source>
        <dbReference type="Proteomes" id="UP000603434"/>
    </source>
</evidence>
<dbReference type="SMART" id="SM00388">
    <property type="entry name" value="HisKA"/>
    <property type="match status" value="1"/>
</dbReference>
<dbReference type="EMBL" id="JACNJH010000099">
    <property type="protein sequence ID" value="MBC8360626.1"/>
    <property type="molecule type" value="Genomic_DNA"/>
</dbReference>
<dbReference type="SUPFAM" id="SSF55874">
    <property type="entry name" value="ATPase domain of HSP90 chaperone/DNA topoisomerase II/histidine kinase"/>
    <property type="match status" value="1"/>
</dbReference>
<feature type="domain" description="Histidine kinase" evidence="10">
    <location>
        <begin position="291"/>
        <end position="512"/>
    </location>
</feature>
<dbReference type="CDD" id="cd00082">
    <property type="entry name" value="HisKA"/>
    <property type="match status" value="1"/>
</dbReference>
<dbReference type="Gene3D" id="3.40.50.2300">
    <property type="match status" value="2"/>
</dbReference>
<dbReference type="Gene3D" id="3.30.565.10">
    <property type="entry name" value="Histidine kinase-like ATPase, C-terminal domain"/>
    <property type="match status" value="1"/>
</dbReference>
<organism evidence="13 14">
    <name type="scientific">Candidatus Desulfatibia profunda</name>
    <dbReference type="NCBI Taxonomy" id="2841695"/>
    <lineage>
        <taxon>Bacteria</taxon>
        <taxon>Pseudomonadati</taxon>
        <taxon>Thermodesulfobacteriota</taxon>
        <taxon>Desulfobacteria</taxon>
        <taxon>Desulfobacterales</taxon>
        <taxon>Desulfobacterales incertae sedis</taxon>
        <taxon>Candidatus Desulfatibia</taxon>
    </lineage>
</organism>
<evidence type="ECO:0000256" key="6">
    <source>
        <dbReference type="ARBA" id="ARBA00023012"/>
    </source>
</evidence>
<dbReference type="SMART" id="SM00448">
    <property type="entry name" value="REC"/>
    <property type="match status" value="2"/>
</dbReference>
<evidence type="ECO:0000256" key="1">
    <source>
        <dbReference type="ARBA" id="ARBA00000085"/>
    </source>
</evidence>
<dbReference type="Proteomes" id="UP000603434">
    <property type="component" value="Unassembled WGS sequence"/>
</dbReference>
<keyword evidence="8" id="KW-0804">Transcription</keyword>
<dbReference type="InterPro" id="IPR001789">
    <property type="entry name" value="Sig_transdc_resp-reg_receiver"/>
</dbReference>
<feature type="domain" description="PAS" evidence="12">
    <location>
        <begin position="139"/>
        <end position="199"/>
    </location>
</feature>
<evidence type="ECO:0000256" key="3">
    <source>
        <dbReference type="ARBA" id="ARBA00022553"/>
    </source>
</evidence>
<comment type="caution">
    <text evidence="13">The sequence shown here is derived from an EMBL/GenBank/DDBJ whole genome shotgun (WGS) entry which is preliminary data.</text>
</comment>
<dbReference type="SUPFAM" id="SSF52172">
    <property type="entry name" value="CheY-like"/>
    <property type="match status" value="2"/>
</dbReference>
<dbReference type="InterPro" id="IPR003661">
    <property type="entry name" value="HisK_dim/P_dom"/>
</dbReference>
<dbReference type="PANTHER" id="PTHR43047:SF72">
    <property type="entry name" value="OSMOSENSING HISTIDINE PROTEIN KINASE SLN1"/>
    <property type="match status" value="1"/>
</dbReference>
<dbReference type="EC" id="2.7.13.3" evidence="2"/>
<protein>
    <recommendedName>
        <fullName evidence="2">histidine kinase</fullName>
        <ecNumber evidence="2">2.7.13.3</ecNumber>
    </recommendedName>
</protein>
<dbReference type="PRINTS" id="PR00344">
    <property type="entry name" value="BCTRLSENSOR"/>
</dbReference>
<name>A0A8J6NPM6_9BACT</name>
<dbReference type="InterPro" id="IPR013767">
    <property type="entry name" value="PAS_fold"/>
</dbReference>
<dbReference type="PANTHER" id="PTHR43047">
    <property type="entry name" value="TWO-COMPONENT HISTIDINE PROTEIN KINASE"/>
    <property type="match status" value="1"/>
</dbReference>
<keyword evidence="6" id="KW-0902">Two-component regulatory system</keyword>
<dbReference type="Pfam" id="PF00072">
    <property type="entry name" value="Response_reg"/>
    <property type="match status" value="2"/>
</dbReference>
<dbReference type="InterPro" id="IPR004358">
    <property type="entry name" value="Sig_transdc_His_kin-like_C"/>
</dbReference>